<evidence type="ECO:0000256" key="6">
    <source>
        <dbReference type="SAM" id="Phobius"/>
    </source>
</evidence>
<evidence type="ECO:0000256" key="5">
    <source>
        <dbReference type="ARBA" id="ARBA00023136"/>
    </source>
</evidence>
<dbReference type="PANTHER" id="PTHR30294">
    <property type="entry name" value="MEMBRANE COMPONENT OF ABC TRANSPORTER YHHJ-RELATED"/>
    <property type="match status" value="1"/>
</dbReference>
<dbReference type="KEGG" id="ssm:Spirs_0360"/>
<organism evidence="7 8">
    <name type="scientific">Sediminispirochaeta smaragdinae (strain DSM 11293 / JCM 15392 / SEBR 4228)</name>
    <name type="common">Spirochaeta smaragdinae</name>
    <dbReference type="NCBI Taxonomy" id="573413"/>
    <lineage>
        <taxon>Bacteria</taxon>
        <taxon>Pseudomonadati</taxon>
        <taxon>Spirochaetota</taxon>
        <taxon>Spirochaetia</taxon>
        <taxon>Spirochaetales</taxon>
        <taxon>Spirochaetaceae</taxon>
        <taxon>Sediminispirochaeta</taxon>
    </lineage>
</organism>
<dbReference type="InterPro" id="IPR051449">
    <property type="entry name" value="ABC-2_transporter_component"/>
</dbReference>
<evidence type="ECO:0000313" key="8">
    <source>
        <dbReference type="Proteomes" id="UP000002318"/>
    </source>
</evidence>
<feature type="transmembrane region" description="Helical" evidence="6">
    <location>
        <begin position="12"/>
        <end position="35"/>
    </location>
</feature>
<keyword evidence="5 6" id="KW-0472">Membrane</keyword>
<feature type="transmembrane region" description="Helical" evidence="6">
    <location>
        <begin position="127"/>
        <end position="149"/>
    </location>
</feature>
<dbReference type="GO" id="GO:0140359">
    <property type="term" value="F:ABC-type transporter activity"/>
    <property type="evidence" value="ECO:0007669"/>
    <property type="project" value="InterPro"/>
</dbReference>
<protein>
    <submittedName>
        <fullName evidence="7">ABC-type transport system, membrane protein</fullName>
    </submittedName>
</protein>
<keyword evidence="4 6" id="KW-1133">Transmembrane helix</keyword>
<keyword evidence="8" id="KW-1185">Reference proteome</keyword>
<dbReference type="GO" id="GO:0005886">
    <property type="term" value="C:plasma membrane"/>
    <property type="evidence" value="ECO:0007669"/>
    <property type="project" value="UniProtKB-SubCell"/>
</dbReference>
<accession>E1RAY6</accession>
<proteinExistence type="predicted"/>
<evidence type="ECO:0000256" key="1">
    <source>
        <dbReference type="ARBA" id="ARBA00004651"/>
    </source>
</evidence>
<gene>
    <name evidence="7" type="ordered locus">Spirs_0360</name>
</gene>
<comment type="subcellular location">
    <subcellularLocation>
        <location evidence="1">Cell membrane</location>
        <topology evidence="1">Multi-pass membrane protein</topology>
    </subcellularLocation>
</comment>
<feature type="transmembrane region" description="Helical" evidence="6">
    <location>
        <begin position="90"/>
        <end position="115"/>
    </location>
</feature>
<evidence type="ECO:0000256" key="3">
    <source>
        <dbReference type="ARBA" id="ARBA00022692"/>
    </source>
</evidence>
<keyword evidence="3 6" id="KW-0812">Transmembrane</keyword>
<dbReference type="Pfam" id="PF12679">
    <property type="entry name" value="ABC2_membrane_2"/>
    <property type="match status" value="1"/>
</dbReference>
<dbReference type="EMBL" id="CP002116">
    <property type="protein sequence ID" value="ADK79516.1"/>
    <property type="molecule type" value="Genomic_DNA"/>
</dbReference>
<feature type="transmembrane region" description="Helical" evidence="6">
    <location>
        <begin position="47"/>
        <end position="69"/>
    </location>
</feature>
<keyword evidence="2" id="KW-1003">Cell membrane</keyword>
<dbReference type="PANTHER" id="PTHR30294:SF29">
    <property type="entry name" value="MULTIDRUG ABC TRANSPORTER PERMEASE YBHS-RELATED"/>
    <property type="match status" value="1"/>
</dbReference>
<evidence type="ECO:0000256" key="2">
    <source>
        <dbReference type="ARBA" id="ARBA00022475"/>
    </source>
</evidence>
<dbReference type="STRING" id="573413.Spirs_0360"/>
<dbReference type="AlphaFoldDB" id="E1RAY6"/>
<dbReference type="eggNOG" id="COG1277">
    <property type="taxonomic scope" value="Bacteria"/>
</dbReference>
<feature type="transmembrane region" description="Helical" evidence="6">
    <location>
        <begin position="209"/>
        <end position="227"/>
    </location>
</feature>
<sequence>MISMTKRELYSLFGGPIAYIVIALFLLFSGMLFFPTFFIYDQAEMRGFFQLLPILFSFFVPAITMRSFAEERSTGTFEALVSFPVSSGKIVLSKFFAAVIFIAVMLAPTLLYVVLISLVGDPDPGPIIGGYVGALLLGAAYAAVGLFASSMTSNQIVAFIVTAAIALLFTFFDQMLVLVPAALVNTLEFLGTQYHFRTIARGLLDSRSLIYLISLTAVFLLFTVKAVRERR</sequence>
<name>E1RAY6_SEDSS</name>
<dbReference type="OrthoDB" id="9794512at2"/>
<evidence type="ECO:0000313" key="7">
    <source>
        <dbReference type="EMBL" id="ADK79516.1"/>
    </source>
</evidence>
<dbReference type="HOGENOM" id="CLU_081003_0_1_12"/>
<reference evidence="7 8" key="1">
    <citation type="journal article" date="2010" name="Stand. Genomic Sci.">
        <title>Complete genome sequence of Spirochaeta smaragdinae type strain (SEBR 4228).</title>
        <authorList>
            <person name="Mavromatis K."/>
            <person name="Yasawong M."/>
            <person name="Chertkov O."/>
            <person name="Lapidus A."/>
            <person name="Lucas S."/>
            <person name="Nolan M."/>
            <person name="Del Rio T.G."/>
            <person name="Tice H."/>
            <person name="Cheng J.F."/>
            <person name="Pitluck S."/>
            <person name="Liolios K."/>
            <person name="Ivanova N."/>
            <person name="Tapia R."/>
            <person name="Han C."/>
            <person name="Bruce D."/>
            <person name="Goodwin L."/>
            <person name="Pati A."/>
            <person name="Chen A."/>
            <person name="Palaniappan K."/>
            <person name="Land M."/>
            <person name="Hauser L."/>
            <person name="Chang Y.J."/>
            <person name="Jeffries C.D."/>
            <person name="Detter J.C."/>
            <person name="Rohde M."/>
            <person name="Brambilla E."/>
            <person name="Spring S."/>
            <person name="Goker M."/>
            <person name="Sikorski J."/>
            <person name="Woyke T."/>
            <person name="Bristow J."/>
            <person name="Eisen J.A."/>
            <person name="Markowitz V."/>
            <person name="Hugenholtz P."/>
            <person name="Klenk H.P."/>
            <person name="Kyrpides N.C."/>
        </authorList>
    </citation>
    <scope>NUCLEOTIDE SEQUENCE [LARGE SCALE GENOMIC DNA]</scope>
    <source>
        <strain evidence="8">DSM 11293 / JCM 15392 / SEBR 4228</strain>
    </source>
</reference>
<evidence type="ECO:0000256" key="4">
    <source>
        <dbReference type="ARBA" id="ARBA00022989"/>
    </source>
</evidence>
<feature type="transmembrane region" description="Helical" evidence="6">
    <location>
        <begin position="156"/>
        <end position="183"/>
    </location>
</feature>
<dbReference type="Proteomes" id="UP000002318">
    <property type="component" value="Chromosome"/>
</dbReference>
<dbReference type="RefSeq" id="WP_013252980.1">
    <property type="nucleotide sequence ID" value="NC_014364.1"/>
</dbReference>